<protein>
    <submittedName>
        <fullName evidence="1">Uncharacterized protein</fullName>
    </submittedName>
</protein>
<gene>
    <name evidence="1" type="ORF">L596_021562</name>
</gene>
<name>A0A4U5MJ59_STECR</name>
<sequence length="100" mass="11085">MIRSFDPSGVFTSFQLSPKLVLIDAESSPKAGKPIFNVQLKTMVVGHKRNKPSNQLSETADLVLSTLRSRHAFFSDKSALGQKLIIQRYSTFGTNLPFPC</sequence>
<accession>A0A4U5MJ59</accession>
<dbReference type="AlphaFoldDB" id="A0A4U5MJ59"/>
<evidence type="ECO:0000313" key="1">
    <source>
        <dbReference type="EMBL" id="TKR69394.1"/>
    </source>
</evidence>
<organism evidence="1 2">
    <name type="scientific">Steinernema carpocapsae</name>
    <name type="common">Entomopathogenic nematode</name>
    <dbReference type="NCBI Taxonomy" id="34508"/>
    <lineage>
        <taxon>Eukaryota</taxon>
        <taxon>Metazoa</taxon>
        <taxon>Ecdysozoa</taxon>
        <taxon>Nematoda</taxon>
        <taxon>Chromadorea</taxon>
        <taxon>Rhabditida</taxon>
        <taxon>Tylenchina</taxon>
        <taxon>Panagrolaimomorpha</taxon>
        <taxon>Strongyloidoidea</taxon>
        <taxon>Steinernematidae</taxon>
        <taxon>Steinernema</taxon>
    </lineage>
</organism>
<keyword evidence="2" id="KW-1185">Reference proteome</keyword>
<reference evidence="1 2" key="1">
    <citation type="journal article" date="2015" name="Genome Biol.">
        <title>Comparative genomics of Steinernema reveals deeply conserved gene regulatory networks.</title>
        <authorList>
            <person name="Dillman A.R."/>
            <person name="Macchietto M."/>
            <person name="Porter C.F."/>
            <person name="Rogers A."/>
            <person name="Williams B."/>
            <person name="Antoshechkin I."/>
            <person name="Lee M.M."/>
            <person name="Goodwin Z."/>
            <person name="Lu X."/>
            <person name="Lewis E.E."/>
            <person name="Goodrich-Blair H."/>
            <person name="Stock S.P."/>
            <person name="Adams B.J."/>
            <person name="Sternberg P.W."/>
            <person name="Mortazavi A."/>
        </authorList>
    </citation>
    <scope>NUCLEOTIDE SEQUENCE [LARGE SCALE GENOMIC DNA]</scope>
    <source>
        <strain evidence="1 2">ALL</strain>
    </source>
</reference>
<evidence type="ECO:0000313" key="2">
    <source>
        <dbReference type="Proteomes" id="UP000298663"/>
    </source>
</evidence>
<comment type="caution">
    <text evidence="1">The sequence shown here is derived from an EMBL/GenBank/DDBJ whole genome shotgun (WGS) entry which is preliminary data.</text>
</comment>
<dbReference type="Proteomes" id="UP000298663">
    <property type="component" value="Unassembled WGS sequence"/>
</dbReference>
<dbReference type="EMBL" id="AZBU02000007">
    <property type="protein sequence ID" value="TKR69394.1"/>
    <property type="molecule type" value="Genomic_DNA"/>
</dbReference>
<reference evidence="1 2" key="2">
    <citation type="journal article" date="2019" name="G3 (Bethesda)">
        <title>Hybrid Assembly of the Genome of the Entomopathogenic Nematode Steinernema carpocapsae Identifies the X-Chromosome.</title>
        <authorList>
            <person name="Serra L."/>
            <person name="Macchietto M."/>
            <person name="Macias-Munoz A."/>
            <person name="McGill C.J."/>
            <person name="Rodriguez I.M."/>
            <person name="Rodriguez B."/>
            <person name="Murad R."/>
            <person name="Mortazavi A."/>
        </authorList>
    </citation>
    <scope>NUCLEOTIDE SEQUENCE [LARGE SCALE GENOMIC DNA]</scope>
    <source>
        <strain evidence="1 2">ALL</strain>
    </source>
</reference>
<proteinExistence type="predicted"/>